<evidence type="ECO:0000313" key="15">
    <source>
        <dbReference type="EMBL" id="KAH8978842.1"/>
    </source>
</evidence>
<dbReference type="GO" id="GO:0043138">
    <property type="term" value="F:3'-5' DNA helicase activity"/>
    <property type="evidence" value="ECO:0007669"/>
    <property type="project" value="UniProtKB-EC"/>
</dbReference>
<keyword evidence="6 11" id="KW-0067">ATP-binding</keyword>
<dbReference type="Pfam" id="PF16124">
    <property type="entry name" value="RecQ_Zn_bind"/>
    <property type="match status" value="1"/>
</dbReference>
<dbReference type="PROSITE" id="PS51192">
    <property type="entry name" value="HELICASE_ATP_BIND_1"/>
    <property type="match status" value="1"/>
</dbReference>
<reference evidence="15" key="1">
    <citation type="submission" date="2022-01" db="EMBL/GenBank/DDBJ databases">
        <title>Comparative genomics reveals a dynamic genome evolution in the ectomycorrhizal milk-cap (Lactarius) mushrooms.</title>
        <authorList>
            <consortium name="DOE Joint Genome Institute"/>
            <person name="Lebreton A."/>
            <person name="Tang N."/>
            <person name="Kuo A."/>
            <person name="LaButti K."/>
            <person name="Drula E."/>
            <person name="Barry K."/>
            <person name="Clum A."/>
            <person name="Lipzen A."/>
            <person name="Mousain D."/>
            <person name="Ng V."/>
            <person name="Wang R."/>
            <person name="Wang X."/>
            <person name="Dai Y."/>
            <person name="Henrissat B."/>
            <person name="Grigoriev I.V."/>
            <person name="Guerin-Laguette A."/>
            <person name="Yu F."/>
            <person name="Martin F.M."/>
        </authorList>
    </citation>
    <scope>NUCLEOTIDE SEQUENCE</scope>
    <source>
        <strain evidence="15">QP</strain>
    </source>
</reference>
<keyword evidence="7" id="KW-0238">DNA-binding</keyword>
<dbReference type="Pfam" id="PF00271">
    <property type="entry name" value="Helicase_C"/>
    <property type="match status" value="1"/>
</dbReference>
<keyword evidence="5 11" id="KW-0347">Helicase</keyword>
<feature type="region of interest" description="Disordered" evidence="12">
    <location>
        <begin position="753"/>
        <end position="787"/>
    </location>
</feature>
<dbReference type="CDD" id="cd18794">
    <property type="entry name" value="SF2_C_RecQ"/>
    <property type="match status" value="1"/>
</dbReference>
<evidence type="ECO:0000256" key="7">
    <source>
        <dbReference type="ARBA" id="ARBA00023125"/>
    </source>
</evidence>
<dbReference type="Pfam" id="PF00270">
    <property type="entry name" value="DEAD"/>
    <property type="match status" value="1"/>
</dbReference>
<dbReference type="GO" id="GO:0016787">
    <property type="term" value="F:hydrolase activity"/>
    <property type="evidence" value="ECO:0007669"/>
    <property type="project" value="UniProtKB-KW"/>
</dbReference>
<dbReference type="SMART" id="SM00487">
    <property type="entry name" value="DEXDc"/>
    <property type="match status" value="1"/>
</dbReference>
<sequence length="787" mass="86740">MSGSRERSPGSDVSSDDFLSIEEVSVNEFTPAGSAATPAPAASSSSRNGQAHGPTASSASRQELIARREAHQKELERLDDEMRHIQELRMGEKKSIQELTWQLGGGVDKKVARDGGDGGDNAIKNYFEKFEWSGALKEQMASVFGIKSFRLAQEGVCNASMDGRDIICIMPTGGGKSLTYQLPATLMPGCTLVVSPLVALIKDQNLHLQERRIECLTFTAKMPQAKKTEGYDRLRATVKGRDPTEKEVKLCYVTPERLAKSDEFKSIVKAMVAANKLARIVIDEAHCISQLGRDFRPHYKQLADLRTLCPHVPILALSATCPPDVLRDLIAILGLRPLTNGTAAKPLGTVLFTSPLYRKNLHYKVLPKASDRVGAVRDMVKYILDRHPNETGIIYCLSRADAERVADQLCGESHGRIKTGIYHAEIDDKAKEDLHESWLSGEVKVVCATTAFGLGINKANVRFVLHHSMPKSLETFYQESGRAGRDGRDADCWQQQDAHSMIKFCLDLTECRKMKFTKHFSSTDFSWAEDNTPCGHCDNCTRDPATVVQKDVTSEAKRVLTVARALASRNTNFTAVQLARTARGNDKLARSLNLTRGDQVTLSLLDTEVLVAHLLLEGYLEKFTMENAYTVQVSGFPGVPPRRPLAAITHQAKEAAGSAKRRSIVVRARPRTDQLTIQTSNMMTTLTRKMTISVTVAGRIGTPGRRRARATARAGRRRNAAVQITTDRPRREAQSLLLLSRILTRSGLACRRQARIGPSGEAGEGRRGRRGRGKGPRKQSCCSTTRL</sequence>
<dbReference type="GO" id="GO:0000724">
    <property type="term" value="P:double-strand break repair via homologous recombination"/>
    <property type="evidence" value="ECO:0007669"/>
    <property type="project" value="TreeGrafter"/>
</dbReference>
<accession>A0AAD4L3Z8</accession>
<keyword evidence="2" id="KW-0479">Metal-binding</keyword>
<evidence type="ECO:0000313" key="16">
    <source>
        <dbReference type="Proteomes" id="UP001201163"/>
    </source>
</evidence>
<keyword evidence="8" id="KW-0413">Isomerase</keyword>
<dbReference type="GO" id="GO:0003677">
    <property type="term" value="F:DNA binding"/>
    <property type="evidence" value="ECO:0007669"/>
    <property type="project" value="UniProtKB-KW"/>
</dbReference>
<dbReference type="InterPro" id="IPR001650">
    <property type="entry name" value="Helicase_C-like"/>
</dbReference>
<dbReference type="Gene3D" id="3.40.50.300">
    <property type="entry name" value="P-loop containing nucleotide triphosphate hydrolases"/>
    <property type="match status" value="2"/>
</dbReference>
<evidence type="ECO:0000256" key="9">
    <source>
        <dbReference type="ARBA" id="ARBA00023242"/>
    </source>
</evidence>
<comment type="catalytic activity">
    <reaction evidence="10 11">
        <text>Couples ATP hydrolysis with the unwinding of duplex DNA by translocating in the 3'-5' direction.</text>
        <dbReference type="EC" id="5.6.2.4"/>
    </reaction>
</comment>
<dbReference type="InterPro" id="IPR011545">
    <property type="entry name" value="DEAD/DEAH_box_helicase_dom"/>
</dbReference>
<evidence type="ECO:0000256" key="8">
    <source>
        <dbReference type="ARBA" id="ARBA00023235"/>
    </source>
</evidence>
<feature type="domain" description="Helicase C-terminal" evidence="14">
    <location>
        <begin position="375"/>
        <end position="528"/>
    </location>
</feature>
<feature type="domain" description="Helicase ATP-binding" evidence="13">
    <location>
        <begin position="157"/>
        <end position="339"/>
    </location>
</feature>
<dbReference type="GO" id="GO:0005694">
    <property type="term" value="C:chromosome"/>
    <property type="evidence" value="ECO:0007669"/>
    <property type="project" value="TreeGrafter"/>
</dbReference>
<keyword evidence="9 11" id="KW-0539">Nucleus</keyword>
<feature type="compositionally biased region" description="Low complexity" evidence="12">
    <location>
        <begin position="30"/>
        <end position="46"/>
    </location>
</feature>
<evidence type="ECO:0000256" key="5">
    <source>
        <dbReference type="ARBA" id="ARBA00022806"/>
    </source>
</evidence>
<dbReference type="InterPro" id="IPR027417">
    <property type="entry name" value="P-loop_NTPase"/>
</dbReference>
<evidence type="ECO:0000256" key="2">
    <source>
        <dbReference type="ARBA" id="ARBA00022723"/>
    </source>
</evidence>
<evidence type="ECO:0000256" key="11">
    <source>
        <dbReference type="RuleBase" id="RU364117"/>
    </source>
</evidence>
<dbReference type="InterPro" id="IPR032284">
    <property type="entry name" value="RecQ_Zn-bd"/>
</dbReference>
<dbReference type="GO" id="GO:0005634">
    <property type="term" value="C:nucleus"/>
    <property type="evidence" value="ECO:0007669"/>
    <property type="project" value="UniProtKB-SubCell"/>
</dbReference>
<evidence type="ECO:0000256" key="10">
    <source>
        <dbReference type="ARBA" id="ARBA00034617"/>
    </source>
</evidence>
<dbReference type="NCBIfam" id="TIGR00614">
    <property type="entry name" value="recQ_fam"/>
    <property type="match status" value="1"/>
</dbReference>
<evidence type="ECO:0000256" key="6">
    <source>
        <dbReference type="ARBA" id="ARBA00022840"/>
    </source>
</evidence>
<dbReference type="SUPFAM" id="SSF52540">
    <property type="entry name" value="P-loop containing nucleoside triphosphate hydrolases"/>
    <property type="match status" value="1"/>
</dbReference>
<evidence type="ECO:0000256" key="12">
    <source>
        <dbReference type="SAM" id="MobiDB-lite"/>
    </source>
</evidence>
<name>A0AAD4L3Z8_9AGAM</name>
<evidence type="ECO:0000259" key="14">
    <source>
        <dbReference type="PROSITE" id="PS51194"/>
    </source>
</evidence>
<dbReference type="GO" id="GO:0005737">
    <property type="term" value="C:cytoplasm"/>
    <property type="evidence" value="ECO:0007669"/>
    <property type="project" value="TreeGrafter"/>
</dbReference>
<dbReference type="PANTHER" id="PTHR13710">
    <property type="entry name" value="DNA HELICASE RECQ FAMILY MEMBER"/>
    <property type="match status" value="1"/>
</dbReference>
<dbReference type="InterPro" id="IPR014001">
    <property type="entry name" value="Helicase_ATP-bd"/>
</dbReference>
<organism evidence="15 16">
    <name type="scientific">Lactarius akahatsu</name>
    <dbReference type="NCBI Taxonomy" id="416441"/>
    <lineage>
        <taxon>Eukaryota</taxon>
        <taxon>Fungi</taxon>
        <taxon>Dikarya</taxon>
        <taxon>Basidiomycota</taxon>
        <taxon>Agaricomycotina</taxon>
        <taxon>Agaricomycetes</taxon>
        <taxon>Russulales</taxon>
        <taxon>Russulaceae</taxon>
        <taxon>Lactarius</taxon>
    </lineage>
</organism>
<dbReference type="InterPro" id="IPR004589">
    <property type="entry name" value="DNA_helicase_ATP-dep_RecQ"/>
</dbReference>
<comment type="catalytic activity">
    <reaction evidence="11">
        <text>ATP + H2O = ADP + phosphate + H(+)</text>
        <dbReference type="Rhea" id="RHEA:13065"/>
        <dbReference type="ChEBI" id="CHEBI:15377"/>
        <dbReference type="ChEBI" id="CHEBI:15378"/>
        <dbReference type="ChEBI" id="CHEBI:30616"/>
        <dbReference type="ChEBI" id="CHEBI:43474"/>
        <dbReference type="ChEBI" id="CHEBI:456216"/>
    </reaction>
</comment>
<comment type="similarity">
    <text evidence="1 11">Belongs to the helicase family. RecQ subfamily.</text>
</comment>
<keyword evidence="3 11" id="KW-0547">Nucleotide-binding</keyword>
<dbReference type="InterPro" id="IPR002464">
    <property type="entry name" value="DNA/RNA_helicase_DEAH_CS"/>
</dbReference>
<evidence type="ECO:0000256" key="1">
    <source>
        <dbReference type="ARBA" id="ARBA00005446"/>
    </source>
</evidence>
<dbReference type="InterPro" id="IPR036388">
    <property type="entry name" value="WH-like_DNA-bd_sf"/>
</dbReference>
<dbReference type="GO" id="GO:0009378">
    <property type="term" value="F:four-way junction helicase activity"/>
    <property type="evidence" value="ECO:0007669"/>
    <property type="project" value="TreeGrafter"/>
</dbReference>
<proteinExistence type="inferred from homology"/>
<dbReference type="PROSITE" id="PS51194">
    <property type="entry name" value="HELICASE_CTER"/>
    <property type="match status" value="1"/>
</dbReference>
<dbReference type="PROSITE" id="PS00690">
    <property type="entry name" value="DEAH_ATP_HELICASE"/>
    <property type="match status" value="1"/>
</dbReference>
<dbReference type="EMBL" id="JAKELL010000201">
    <property type="protein sequence ID" value="KAH8978842.1"/>
    <property type="molecule type" value="Genomic_DNA"/>
</dbReference>
<feature type="compositionally biased region" description="Basic residues" evidence="12">
    <location>
        <begin position="767"/>
        <end position="777"/>
    </location>
</feature>
<evidence type="ECO:0000256" key="3">
    <source>
        <dbReference type="ARBA" id="ARBA00022741"/>
    </source>
</evidence>
<dbReference type="GO" id="GO:0046872">
    <property type="term" value="F:metal ion binding"/>
    <property type="evidence" value="ECO:0007669"/>
    <property type="project" value="UniProtKB-KW"/>
</dbReference>
<dbReference type="PANTHER" id="PTHR13710:SF105">
    <property type="entry name" value="ATP-DEPENDENT DNA HELICASE Q1"/>
    <property type="match status" value="1"/>
</dbReference>
<dbReference type="AlphaFoldDB" id="A0AAD4L3Z8"/>
<dbReference type="SMART" id="SM00490">
    <property type="entry name" value="HELICc"/>
    <property type="match status" value="1"/>
</dbReference>
<dbReference type="Gene3D" id="1.10.10.10">
    <property type="entry name" value="Winged helix-like DNA-binding domain superfamily/Winged helix DNA-binding domain"/>
    <property type="match status" value="1"/>
</dbReference>
<gene>
    <name evidence="15" type="ORF">EDB92DRAFT_528090</name>
</gene>
<dbReference type="EC" id="5.6.2.4" evidence="11"/>
<comment type="subcellular location">
    <subcellularLocation>
        <location evidence="11">Nucleus</location>
    </subcellularLocation>
</comment>
<dbReference type="Proteomes" id="UP001201163">
    <property type="component" value="Unassembled WGS sequence"/>
</dbReference>
<keyword evidence="4 11" id="KW-0378">Hydrolase</keyword>
<evidence type="ECO:0000256" key="4">
    <source>
        <dbReference type="ARBA" id="ARBA00022801"/>
    </source>
</evidence>
<evidence type="ECO:0000259" key="13">
    <source>
        <dbReference type="PROSITE" id="PS51192"/>
    </source>
</evidence>
<feature type="region of interest" description="Disordered" evidence="12">
    <location>
        <begin position="1"/>
        <end position="62"/>
    </location>
</feature>
<comment type="caution">
    <text evidence="15">The sequence shown here is derived from an EMBL/GenBank/DDBJ whole genome shotgun (WGS) entry which is preliminary data.</text>
</comment>
<protein>
    <recommendedName>
        <fullName evidence="11">ATP-dependent DNA helicase</fullName>
        <ecNumber evidence="11">5.6.2.4</ecNumber>
    </recommendedName>
</protein>
<keyword evidence="16" id="KW-1185">Reference proteome</keyword>
<dbReference type="GO" id="GO:0005524">
    <property type="term" value="F:ATP binding"/>
    <property type="evidence" value="ECO:0007669"/>
    <property type="project" value="UniProtKB-KW"/>
</dbReference>